<dbReference type="GO" id="GO:0016020">
    <property type="term" value="C:membrane"/>
    <property type="evidence" value="ECO:0007669"/>
    <property type="project" value="UniProtKB-SubCell"/>
</dbReference>
<dbReference type="CDD" id="cd07018">
    <property type="entry name" value="S49_SppA_67K_type"/>
    <property type="match status" value="1"/>
</dbReference>
<keyword evidence="8" id="KW-1133">Transmembrane helix</keyword>
<proteinExistence type="inferred from homology"/>
<dbReference type="Pfam" id="PF01343">
    <property type="entry name" value="Peptidase_S49"/>
    <property type="match status" value="2"/>
</dbReference>
<dbReference type="STRING" id="1549748.WH95_03720"/>
<dbReference type="InterPro" id="IPR004634">
    <property type="entry name" value="Pept_S49_pIV"/>
</dbReference>
<dbReference type="SUPFAM" id="SSF52096">
    <property type="entry name" value="ClpP/crotonase"/>
    <property type="match status" value="2"/>
</dbReference>
<dbReference type="AlphaFoldDB" id="A0A0M2REG0"/>
<feature type="active site" description="Nucleophile" evidence="7">
    <location>
        <position position="391"/>
    </location>
</feature>
<comment type="caution">
    <text evidence="10">The sequence shown here is derived from an EMBL/GenBank/DDBJ whole genome shotgun (WGS) entry which is preliminary data.</text>
</comment>
<comment type="similarity">
    <text evidence="2">Belongs to the peptidase S49 family.</text>
</comment>
<dbReference type="RefSeq" id="WP_046502996.1">
    <property type="nucleotide sequence ID" value="NZ_LANI01000002.1"/>
</dbReference>
<dbReference type="PIRSF" id="PIRSF001217">
    <property type="entry name" value="Protease_4_SppA"/>
    <property type="match status" value="1"/>
</dbReference>
<keyword evidence="11" id="KW-1185">Reference proteome</keyword>
<feature type="domain" description="Peptidase S49" evidence="9">
    <location>
        <begin position="374"/>
        <end position="524"/>
    </location>
</feature>
<feature type="active site" description="Proton donor/acceptor" evidence="7">
    <location>
        <position position="198"/>
    </location>
</feature>
<name>A0A0M2REG0_9PROT</name>
<keyword evidence="6 8" id="KW-0472">Membrane</keyword>
<evidence type="ECO:0000256" key="2">
    <source>
        <dbReference type="ARBA" id="ARBA00008683"/>
    </source>
</evidence>
<feature type="transmembrane region" description="Helical" evidence="8">
    <location>
        <begin position="12"/>
        <end position="33"/>
    </location>
</feature>
<keyword evidence="8" id="KW-0812">Transmembrane</keyword>
<accession>A0A0M2REG0</accession>
<keyword evidence="5" id="KW-0720">Serine protease</keyword>
<dbReference type="CDD" id="cd07023">
    <property type="entry name" value="S49_Sppa_N_C"/>
    <property type="match status" value="1"/>
</dbReference>
<evidence type="ECO:0000256" key="5">
    <source>
        <dbReference type="ARBA" id="ARBA00022825"/>
    </source>
</evidence>
<dbReference type="GO" id="GO:0008236">
    <property type="term" value="F:serine-type peptidase activity"/>
    <property type="evidence" value="ECO:0007669"/>
    <property type="project" value="UniProtKB-KW"/>
</dbReference>
<evidence type="ECO:0000256" key="8">
    <source>
        <dbReference type="SAM" id="Phobius"/>
    </source>
</evidence>
<sequence length="602" mass="64971">MSFFKFIFKGIVGLFAALGLLVILIGVLIGVTLSNVEEVGKTVDNQSLPQEIILTIDLAEGLFEGPTKASYFSSSFQPGLPLHDAIDALYRAQDDNRVKGLLIKAGQGPLQLAQAQELRKAIRAFAKTGKWTASFAETYGETGHGTLHYYLASAAENVWVQPSGDLDISGFSMESPYLRPVLDELGILPQFSQRYEYKGVMNMFTDDHMPAPVKRNTQGVLDSIFGEIEKEISISREKPGEIGSLMDRSPLSAVEAIDADLVDRVGYWDEISDEALTGDREFVHLADYAMSTTPEVSETASRIAVIYGIGEIHLGQSRGDPFFGGGITMGSDTIAQAISDAIDDDSIEAIVLRVDSPGGSYVASDVMWREVVRAKEVGKPVIISMGDVAASGGYFVSAPAHKILANPVTITGSIGVAGGKMVLTDLWNKVGIKWDGVKAGENADLYSANKAFSDEGWTRLQGSLDRIYEDFTVKVGEGRGKSPQEIHTIAKGQIWSGAQAKENGLIDQLGGFREAIQVAREAAMIDADTDHQLVYFPEPKDPLEELLESAMGGQMILTDPAALQSLGALIKITAPILKPFEQAVQNPKANVLNSRVKPIGQQ</sequence>
<dbReference type="GO" id="GO:0006465">
    <property type="term" value="P:signal peptide processing"/>
    <property type="evidence" value="ECO:0007669"/>
    <property type="project" value="InterPro"/>
</dbReference>
<evidence type="ECO:0000256" key="1">
    <source>
        <dbReference type="ARBA" id="ARBA00004370"/>
    </source>
</evidence>
<dbReference type="Gene3D" id="6.20.330.10">
    <property type="match status" value="1"/>
</dbReference>
<evidence type="ECO:0000313" key="11">
    <source>
        <dbReference type="Proteomes" id="UP000034491"/>
    </source>
</evidence>
<dbReference type="OrthoDB" id="9764363at2"/>
<feature type="domain" description="Peptidase S49" evidence="9">
    <location>
        <begin position="144"/>
        <end position="275"/>
    </location>
</feature>
<dbReference type="InterPro" id="IPR047217">
    <property type="entry name" value="S49_SppA_67K_type_N"/>
</dbReference>
<gene>
    <name evidence="10" type="ORF">WH95_03720</name>
</gene>
<dbReference type="NCBIfam" id="TIGR00705">
    <property type="entry name" value="SppA_67K"/>
    <property type="match status" value="1"/>
</dbReference>
<dbReference type="PANTHER" id="PTHR33209">
    <property type="entry name" value="PROTEASE 4"/>
    <property type="match status" value="1"/>
</dbReference>
<evidence type="ECO:0000256" key="7">
    <source>
        <dbReference type="PIRSR" id="PIRSR001217-1"/>
    </source>
</evidence>
<evidence type="ECO:0000256" key="4">
    <source>
        <dbReference type="ARBA" id="ARBA00022801"/>
    </source>
</evidence>
<evidence type="ECO:0000259" key="9">
    <source>
        <dbReference type="Pfam" id="PF01343"/>
    </source>
</evidence>
<evidence type="ECO:0000313" key="10">
    <source>
        <dbReference type="EMBL" id="KKJ78405.1"/>
    </source>
</evidence>
<keyword evidence="3" id="KW-0645">Protease</keyword>
<dbReference type="Gene3D" id="3.90.226.10">
    <property type="entry name" value="2-enoyl-CoA Hydratase, Chain A, domain 1"/>
    <property type="match status" value="2"/>
</dbReference>
<dbReference type="PANTHER" id="PTHR33209:SF1">
    <property type="entry name" value="PEPTIDASE S49 DOMAIN-CONTAINING PROTEIN"/>
    <property type="match status" value="1"/>
</dbReference>
<dbReference type="InterPro" id="IPR047272">
    <property type="entry name" value="S49_SppA_C"/>
</dbReference>
<comment type="subcellular location">
    <subcellularLocation>
        <location evidence="1">Membrane</location>
    </subcellularLocation>
</comment>
<keyword evidence="4" id="KW-0378">Hydrolase</keyword>
<dbReference type="EMBL" id="LANI01000002">
    <property type="protein sequence ID" value="KKJ78405.1"/>
    <property type="molecule type" value="Genomic_DNA"/>
</dbReference>
<dbReference type="NCBIfam" id="TIGR00706">
    <property type="entry name" value="SppA_dom"/>
    <property type="match status" value="1"/>
</dbReference>
<organism evidence="10 11">
    <name type="scientific">Kiloniella litopenaei</name>
    <dbReference type="NCBI Taxonomy" id="1549748"/>
    <lineage>
        <taxon>Bacteria</taxon>
        <taxon>Pseudomonadati</taxon>
        <taxon>Pseudomonadota</taxon>
        <taxon>Alphaproteobacteria</taxon>
        <taxon>Rhodospirillales</taxon>
        <taxon>Kiloniellaceae</taxon>
        <taxon>Kiloniella</taxon>
    </lineage>
</organism>
<evidence type="ECO:0000256" key="3">
    <source>
        <dbReference type="ARBA" id="ARBA00022670"/>
    </source>
</evidence>
<evidence type="ECO:0000256" key="6">
    <source>
        <dbReference type="ARBA" id="ARBA00023136"/>
    </source>
</evidence>
<dbReference type="InterPro" id="IPR004635">
    <property type="entry name" value="Pept_S49_SppA"/>
</dbReference>
<dbReference type="Proteomes" id="UP000034491">
    <property type="component" value="Unassembled WGS sequence"/>
</dbReference>
<dbReference type="InterPro" id="IPR002142">
    <property type="entry name" value="Peptidase_S49"/>
</dbReference>
<protein>
    <recommendedName>
        <fullName evidence="9">Peptidase S49 domain-containing protein</fullName>
    </recommendedName>
</protein>
<dbReference type="InterPro" id="IPR029045">
    <property type="entry name" value="ClpP/crotonase-like_dom_sf"/>
</dbReference>
<reference evidence="10 11" key="1">
    <citation type="submission" date="2015-03" db="EMBL/GenBank/DDBJ databases">
        <title>Genome sequence of Kiloniella sp. P1-1, isolated from the gut microflora of Pacific white shrimp, Penaeus vannamei.</title>
        <authorList>
            <person name="Shao Z."/>
            <person name="Wang L."/>
            <person name="Li X."/>
        </authorList>
    </citation>
    <scope>NUCLEOTIDE SEQUENCE [LARGE SCALE GENOMIC DNA]</scope>
    <source>
        <strain evidence="10 11">P1-1</strain>
    </source>
</reference>